<feature type="transmembrane region" description="Helical" evidence="5">
    <location>
        <begin position="28"/>
        <end position="48"/>
    </location>
</feature>
<dbReference type="Pfam" id="PF00023">
    <property type="entry name" value="Ank"/>
    <property type="match status" value="2"/>
</dbReference>
<feature type="repeat" description="ANK" evidence="3">
    <location>
        <begin position="1155"/>
        <end position="1187"/>
    </location>
</feature>
<protein>
    <submittedName>
        <fullName evidence="7">Transient receptor potential Ca2 channel (TRP-CC) family protein</fullName>
    </submittedName>
</protein>
<organism evidence="7 8">
    <name type="scientific">Phytophthora palmivora</name>
    <dbReference type="NCBI Taxonomy" id="4796"/>
    <lineage>
        <taxon>Eukaryota</taxon>
        <taxon>Sar</taxon>
        <taxon>Stramenopiles</taxon>
        <taxon>Oomycota</taxon>
        <taxon>Peronosporomycetes</taxon>
        <taxon>Peronosporales</taxon>
        <taxon>Peronosporaceae</taxon>
        <taxon>Phytophthora</taxon>
    </lineage>
</organism>
<keyword evidence="5" id="KW-0472">Membrane</keyword>
<dbReference type="GO" id="GO:0007165">
    <property type="term" value="P:signal transduction"/>
    <property type="evidence" value="ECO:0007669"/>
    <property type="project" value="InterPro"/>
</dbReference>
<name>A0A2P4YUQ0_9STRA</name>
<dbReference type="PROSITE" id="PS50297">
    <property type="entry name" value="ANK_REP_REGION"/>
    <property type="match status" value="4"/>
</dbReference>
<feature type="repeat" description="ANK" evidence="3">
    <location>
        <begin position="1256"/>
        <end position="1288"/>
    </location>
</feature>
<feature type="transmembrane region" description="Helical" evidence="5">
    <location>
        <begin position="371"/>
        <end position="404"/>
    </location>
</feature>
<dbReference type="InterPro" id="IPR002110">
    <property type="entry name" value="Ankyrin_rpt"/>
</dbReference>
<dbReference type="InterPro" id="IPR000157">
    <property type="entry name" value="TIR_dom"/>
</dbReference>
<evidence type="ECO:0000256" key="5">
    <source>
        <dbReference type="SAM" id="Phobius"/>
    </source>
</evidence>
<evidence type="ECO:0000313" key="8">
    <source>
        <dbReference type="Proteomes" id="UP000237271"/>
    </source>
</evidence>
<feature type="repeat" description="ANK" evidence="3">
    <location>
        <begin position="1117"/>
        <end position="1149"/>
    </location>
</feature>
<feature type="transmembrane region" description="Helical" evidence="5">
    <location>
        <begin position="699"/>
        <end position="724"/>
    </location>
</feature>
<feature type="region of interest" description="Disordered" evidence="4">
    <location>
        <begin position="505"/>
        <end position="528"/>
    </location>
</feature>
<dbReference type="PRINTS" id="PR01415">
    <property type="entry name" value="ANKYRIN"/>
</dbReference>
<feature type="domain" description="TIR" evidence="6">
    <location>
        <begin position="1315"/>
        <end position="1418"/>
    </location>
</feature>
<dbReference type="PROSITE" id="PS50088">
    <property type="entry name" value="ANK_REPEAT"/>
    <property type="match status" value="6"/>
</dbReference>
<dbReference type="PANTHER" id="PTHR24198">
    <property type="entry name" value="ANKYRIN REPEAT AND PROTEIN KINASE DOMAIN-CONTAINING PROTEIN"/>
    <property type="match status" value="1"/>
</dbReference>
<feature type="transmembrane region" description="Helical" evidence="5">
    <location>
        <begin position="830"/>
        <end position="852"/>
    </location>
</feature>
<evidence type="ECO:0000256" key="3">
    <source>
        <dbReference type="PROSITE-ProRule" id="PRU00023"/>
    </source>
</evidence>
<keyword evidence="7" id="KW-0675">Receptor</keyword>
<dbReference type="SMART" id="SM00248">
    <property type="entry name" value="ANK"/>
    <property type="match status" value="7"/>
</dbReference>
<keyword evidence="5" id="KW-1133">Transmembrane helix</keyword>
<keyword evidence="5" id="KW-0812">Transmembrane</keyword>
<feature type="transmembrane region" description="Helical" evidence="5">
    <location>
        <begin position="330"/>
        <end position="351"/>
    </location>
</feature>
<feature type="repeat" description="ANK" evidence="3">
    <location>
        <begin position="1016"/>
        <end position="1044"/>
    </location>
</feature>
<keyword evidence="2 3" id="KW-0040">ANK repeat</keyword>
<feature type="transmembrane region" description="Helical" evidence="5">
    <location>
        <begin position="297"/>
        <end position="318"/>
    </location>
</feature>
<evidence type="ECO:0000256" key="2">
    <source>
        <dbReference type="ARBA" id="ARBA00023043"/>
    </source>
</evidence>
<dbReference type="Gene3D" id="1.25.40.20">
    <property type="entry name" value="Ankyrin repeat-containing domain"/>
    <property type="match status" value="2"/>
</dbReference>
<dbReference type="InterPro" id="IPR035897">
    <property type="entry name" value="Toll_tir_struct_dom_sf"/>
</dbReference>
<feature type="region of interest" description="Disordered" evidence="4">
    <location>
        <begin position="644"/>
        <end position="669"/>
    </location>
</feature>
<dbReference type="Proteomes" id="UP000237271">
    <property type="component" value="Unassembled WGS sequence"/>
</dbReference>
<dbReference type="Pfam" id="PF12796">
    <property type="entry name" value="Ank_2"/>
    <property type="match status" value="1"/>
</dbReference>
<dbReference type="Pfam" id="PF13676">
    <property type="entry name" value="TIR_2"/>
    <property type="match status" value="1"/>
</dbReference>
<comment type="caution">
    <text evidence="7">The sequence shown here is derived from an EMBL/GenBank/DDBJ whole genome shotgun (WGS) entry which is preliminary data.</text>
</comment>
<accession>A0A2P4YUQ0</accession>
<keyword evidence="1" id="KW-0677">Repeat</keyword>
<dbReference type="OrthoDB" id="20872at2759"/>
<dbReference type="EMBL" id="NCKW01000069">
    <property type="protein sequence ID" value="POM81496.1"/>
    <property type="molecule type" value="Genomic_DNA"/>
</dbReference>
<sequence>MKIHCGHGERTVPERPNSGRYMTAQRTLLLAWVFAGVIPFALLLRSYLKFATPHKITQIFVVSSAVEIETTNLKEVCPVEGWLLSGSWFNVKPTHYFTTRHGRLCHFVCPQYNVHGTYLIGNKDMEPYYTMPTSCTDNSLTYEQYFYHGSIGYYSFYEEQIGSYCPSDNTAYIVGQGLGTYDINGPVLAEDRGSSSYRYSLWYSVGGGIWLIYRALVLRRSFISSIRHGRMCDELNEDLNQKEAMVFVQENLRLAAHGATNFHRAGVLYLLIESIMTDLFLLIANDGFLAKLQYVSMGYNMSALLVMVFEVIESTKCLREKWRVLIKRLLFSYETAFVGEVFTAALQQYCLTLLNRSNIKDTTTTALAVSYYVWSLVGHGVFVLAIIALVISVRAVWAIGYVFLTHRTWTIFTAPCCVDKVLKLRNKMFLLGGYRCENGKLYYTTSALKAFGLLKMDEEAGTETLVLRKIRRLASHFLAGCMADTSATAASIQLRATVSSLPVLQEQSSSSDSDSEDEIAPKNALNEQKIRKKSDNSRFLLLPRSSSLGYEPRRPLAESGDPCLLAASESDEVTSLDALESEKSEQNQRQEVVDIRVEQYEARRARTTQFLGSQVSSESSSSTSGLELLSTAEKESINLVKREIPKPPKRSGLPEVITTTGEESSRGGPVVRKQVPYAWMLAKVGQKTRQKIGDIRNSYFAGWLVACSLFVVLLNTFAIAIVQLTYHPEKGGTDVDTRRQCRHWLKLLMTMHFVGLPNIVLIAPVVFPNDFFSLYRAKDKRMIRRPYLLFCEMIVTVQLGFMMYVAVNQLLNVPVIVECHDELKPREIVLFYSATVVWLVLLRQIIVFCRFLTHLKLQADSSNDSSHTSALGNWFKALKALSVRSEHTRLVKEFKKLLYRAVARGDVLTVETLLSEAQSKYKIDRMQDLYKPPVLWFYAFAKSRKNPLHIAVKRGNVRIVELLLDHGMDVNVLDKVVRVNFNVGLVFKIISRILVRTQDGLRSPLKTVLCSVLLPPLHGAVAEGYVDIVRLLINKGADVNAVPRASFYYPAAVLPPIFVADDPQVLRLLVANGANFLQVASVSLTGLIRTYATPLQQSTFTLRSDLSDYLLECGGDVALTPLHEAAATDNVRKIKWLLARGIHVDTLGERVEGVHRRTPLHWAAVVGKVKAAKLLLGKGADPNAKDRDGRTPLHWAARNNHDEVVSLLLAYNAEPDAADDEGIPVVCFAAEAEGVDASIFSNLVAAGASLRTQVSGGNTALHIALQRENRQTAMSLIKCGSSMMITNDLGKRAVDCTTSTELQFLLKKEAGTRKIMISYTHTHAQLASKIREHLETQEQLTCWMDTMDPSGIGGGAVWREEIARGISNCSLVLSIVCDGYTKSEWCLKELALAKLLRKPVLGLIVEEGHPASMASLEYLIPFKNRIPFNDFILTKRQENPRTVVFDIDETYFARRWQVTRPLMISIMKDGRHLDKEERENVASIVPRRRRRRYKKKQAAAIEQSEDVASTDDEGVSGEKEQPLLIYSPLGAASSLRVRVKTDIESFGFQCHDLDENRLVQQMSTCRGVILLVEVPASSGEKGSDEAIASKLVRKQLIASMTRIVTAAQTLSPHKNVYPVLVQNNFLDLSKMYTLARSELFYFVDGGGWSRSVGRLVDHLRLKQERTSSGGGVNVLAFSA</sequence>
<evidence type="ECO:0000256" key="4">
    <source>
        <dbReference type="SAM" id="MobiDB-lite"/>
    </source>
</evidence>
<feature type="transmembrane region" description="Helical" evidence="5">
    <location>
        <begin position="267"/>
        <end position="285"/>
    </location>
</feature>
<feature type="transmembrane region" description="Helical" evidence="5">
    <location>
        <begin position="199"/>
        <end position="217"/>
    </location>
</feature>
<evidence type="ECO:0000256" key="1">
    <source>
        <dbReference type="ARBA" id="ARBA00022737"/>
    </source>
</evidence>
<dbReference type="SUPFAM" id="SSF52200">
    <property type="entry name" value="Toll/Interleukin receptor TIR domain"/>
    <property type="match status" value="1"/>
</dbReference>
<dbReference type="Gene3D" id="3.40.50.10140">
    <property type="entry name" value="Toll/interleukin-1 receptor homology (TIR) domain"/>
    <property type="match status" value="1"/>
</dbReference>
<evidence type="ECO:0000259" key="6">
    <source>
        <dbReference type="Pfam" id="PF13676"/>
    </source>
</evidence>
<gene>
    <name evidence="7" type="ORF">PHPALM_522</name>
</gene>
<keyword evidence="8" id="KW-1185">Reference proteome</keyword>
<dbReference type="SUPFAM" id="SSF48403">
    <property type="entry name" value="Ankyrin repeat"/>
    <property type="match status" value="2"/>
</dbReference>
<feature type="region of interest" description="Disordered" evidence="4">
    <location>
        <begin position="1495"/>
        <end position="1515"/>
    </location>
</feature>
<dbReference type="InterPro" id="IPR036770">
    <property type="entry name" value="Ankyrin_rpt-contain_sf"/>
</dbReference>
<dbReference type="PANTHER" id="PTHR24198:SF165">
    <property type="entry name" value="ANKYRIN REPEAT-CONTAINING PROTEIN-RELATED"/>
    <property type="match status" value="1"/>
</dbReference>
<feature type="compositionally biased region" description="Acidic residues" evidence="4">
    <location>
        <begin position="1503"/>
        <end position="1515"/>
    </location>
</feature>
<feature type="repeat" description="ANK" evidence="3">
    <location>
        <begin position="1188"/>
        <end position="1220"/>
    </location>
</feature>
<reference evidence="7 8" key="1">
    <citation type="journal article" date="2017" name="Genome Biol. Evol.">
        <title>Phytophthora megakarya and P. palmivora, closely related causal agents of cacao black pod rot, underwent increases in genome sizes and gene numbers by different mechanisms.</title>
        <authorList>
            <person name="Ali S.S."/>
            <person name="Shao J."/>
            <person name="Lary D.J."/>
            <person name="Kronmiller B."/>
            <person name="Shen D."/>
            <person name="Strem M.D."/>
            <person name="Amoako-Attah I."/>
            <person name="Akrofi A.Y."/>
            <person name="Begoude B.A."/>
            <person name="Ten Hoopen G.M."/>
            <person name="Coulibaly K."/>
            <person name="Kebe B.I."/>
            <person name="Melnick R.L."/>
            <person name="Guiltinan M.J."/>
            <person name="Tyler B.M."/>
            <person name="Meinhardt L.W."/>
            <person name="Bailey B.A."/>
        </authorList>
    </citation>
    <scope>NUCLEOTIDE SEQUENCE [LARGE SCALE GENOMIC DNA]</scope>
    <source>
        <strain evidence="8">sbr112.9</strain>
    </source>
</reference>
<proteinExistence type="predicted"/>
<evidence type="ECO:0000313" key="7">
    <source>
        <dbReference type="EMBL" id="POM81496.1"/>
    </source>
</evidence>
<feature type="transmembrane region" description="Helical" evidence="5">
    <location>
        <begin position="744"/>
        <end position="767"/>
    </location>
</feature>
<feature type="repeat" description="ANK" evidence="3">
    <location>
        <begin position="943"/>
        <end position="975"/>
    </location>
</feature>